<dbReference type="Pfam" id="PF01551">
    <property type="entry name" value="Peptidase_M23"/>
    <property type="match status" value="1"/>
</dbReference>
<evidence type="ECO:0000313" key="9">
    <source>
        <dbReference type="Proteomes" id="UP001457898"/>
    </source>
</evidence>
<keyword evidence="3" id="KW-0378">Hydrolase</keyword>
<dbReference type="RefSeq" id="WP_349064600.1">
    <property type="nucleotide sequence ID" value="NZ_JBBMFP010000020.1"/>
</dbReference>
<evidence type="ECO:0000256" key="2">
    <source>
        <dbReference type="ARBA" id="ARBA00022670"/>
    </source>
</evidence>
<feature type="transmembrane region" description="Helical" evidence="6">
    <location>
        <begin position="373"/>
        <end position="393"/>
    </location>
</feature>
<evidence type="ECO:0000256" key="4">
    <source>
        <dbReference type="ARBA" id="ARBA00022807"/>
    </source>
</evidence>
<dbReference type="PANTHER" id="PTHR47053:SF1">
    <property type="entry name" value="MUREIN DD-ENDOPEPTIDASE MEPH-RELATED"/>
    <property type="match status" value="1"/>
</dbReference>
<dbReference type="InterPro" id="IPR000064">
    <property type="entry name" value="NLP_P60_dom"/>
</dbReference>
<dbReference type="SUPFAM" id="SSF54001">
    <property type="entry name" value="Cysteine proteinases"/>
    <property type="match status" value="1"/>
</dbReference>
<dbReference type="InterPro" id="IPR059180">
    <property type="entry name" value="3D_YorM"/>
</dbReference>
<keyword evidence="4" id="KW-0788">Thiol protease</keyword>
<evidence type="ECO:0000256" key="1">
    <source>
        <dbReference type="ARBA" id="ARBA00007074"/>
    </source>
</evidence>
<keyword evidence="2" id="KW-0645">Protease</keyword>
<evidence type="ECO:0000259" key="7">
    <source>
        <dbReference type="PROSITE" id="PS51935"/>
    </source>
</evidence>
<dbReference type="PANTHER" id="PTHR47053">
    <property type="entry name" value="MUREIN DD-ENDOPEPTIDASE MEPH-RELATED"/>
    <property type="match status" value="1"/>
</dbReference>
<dbReference type="InterPro" id="IPR011055">
    <property type="entry name" value="Dup_hybrid_motif"/>
</dbReference>
<keyword evidence="6" id="KW-0812">Transmembrane</keyword>
<comment type="caution">
    <text evidence="8">The sequence shown here is derived from an EMBL/GenBank/DDBJ whole genome shotgun (WGS) entry which is preliminary data.</text>
</comment>
<evidence type="ECO:0000313" key="8">
    <source>
        <dbReference type="EMBL" id="MEQ2433113.1"/>
    </source>
</evidence>
<reference evidence="8 9" key="1">
    <citation type="submission" date="2024-03" db="EMBL/GenBank/DDBJ databases">
        <title>Human intestinal bacterial collection.</title>
        <authorList>
            <person name="Pauvert C."/>
            <person name="Hitch T.C.A."/>
            <person name="Clavel T."/>
        </authorList>
    </citation>
    <scope>NUCLEOTIDE SEQUENCE [LARGE SCALE GENOMIC DNA]</scope>
    <source>
        <strain evidence="8 9">CLA-SR-H028</strain>
    </source>
</reference>
<dbReference type="CDD" id="cd12797">
    <property type="entry name" value="M23_peptidase"/>
    <property type="match status" value="1"/>
</dbReference>
<dbReference type="Proteomes" id="UP001457898">
    <property type="component" value="Unassembled WGS sequence"/>
</dbReference>
<dbReference type="Gene3D" id="3.90.1720.10">
    <property type="entry name" value="endopeptidase domain like (from Nostoc punctiforme)"/>
    <property type="match status" value="1"/>
</dbReference>
<proteinExistence type="inferred from homology"/>
<keyword evidence="9" id="KW-1185">Reference proteome</keyword>
<evidence type="ECO:0000256" key="3">
    <source>
        <dbReference type="ARBA" id="ARBA00022801"/>
    </source>
</evidence>
<dbReference type="SUPFAM" id="SSF51261">
    <property type="entry name" value="Duplicated hybrid motif"/>
    <property type="match status" value="1"/>
</dbReference>
<comment type="similarity">
    <text evidence="1">Belongs to the peptidase C40 family.</text>
</comment>
<gene>
    <name evidence="8" type="ORF">WMO65_19150</name>
</gene>
<accession>A0ABV1DTM4</accession>
<feature type="compositionally biased region" description="Basic and acidic residues" evidence="5">
    <location>
        <begin position="30"/>
        <end position="47"/>
    </location>
</feature>
<feature type="compositionally biased region" description="Basic residues" evidence="5">
    <location>
        <begin position="122"/>
        <end position="137"/>
    </location>
</feature>
<name>A0ABV1DTM4_9FIRM</name>
<feature type="compositionally biased region" description="Basic and acidic residues" evidence="5">
    <location>
        <begin position="92"/>
        <end position="101"/>
    </location>
</feature>
<keyword evidence="6" id="KW-1133">Transmembrane helix</keyword>
<dbReference type="PROSITE" id="PS51935">
    <property type="entry name" value="NLPC_P60"/>
    <property type="match status" value="1"/>
</dbReference>
<organism evidence="8 9">
    <name type="scientific">Blautia caccae</name>
    <dbReference type="NCBI Taxonomy" id="3133175"/>
    <lineage>
        <taxon>Bacteria</taxon>
        <taxon>Bacillati</taxon>
        <taxon>Bacillota</taxon>
        <taxon>Clostridia</taxon>
        <taxon>Lachnospirales</taxon>
        <taxon>Lachnospiraceae</taxon>
        <taxon>Blautia</taxon>
    </lineage>
</organism>
<dbReference type="EMBL" id="JBBMFP010000020">
    <property type="protein sequence ID" value="MEQ2433113.1"/>
    <property type="molecule type" value="Genomic_DNA"/>
</dbReference>
<dbReference type="Gene3D" id="2.70.70.10">
    <property type="entry name" value="Glucose Permease (Domain IIA)"/>
    <property type="match status" value="1"/>
</dbReference>
<dbReference type="InterPro" id="IPR038765">
    <property type="entry name" value="Papain-like_cys_pep_sf"/>
</dbReference>
<feature type="domain" description="NlpC/P60" evidence="7">
    <location>
        <begin position="809"/>
        <end position="934"/>
    </location>
</feature>
<feature type="region of interest" description="Disordered" evidence="5">
    <location>
        <begin position="1"/>
        <end position="206"/>
    </location>
</feature>
<dbReference type="CDD" id="cd14667">
    <property type="entry name" value="3D_containing_proteins"/>
    <property type="match status" value="1"/>
</dbReference>
<evidence type="ECO:0000256" key="5">
    <source>
        <dbReference type="SAM" id="MobiDB-lite"/>
    </source>
</evidence>
<feature type="compositionally biased region" description="Basic and acidic residues" evidence="5">
    <location>
        <begin position="109"/>
        <end position="121"/>
    </location>
</feature>
<dbReference type="InterPro" id="IPR051202">
    <property type="entry name" value="Peptidase_C40"/>
</dbReference>
<dbReference type="Pfam" id="PF00877">
    <property type="entry name" value="NLPC_P60"/>
    <property type="match status" value="1"/>
</dbReference>
<dbReference type="InterPro" id="IPR016047">
    <property type="entry name" value="M23ase_b-sheet_dom"/>
</dbReference>
<keyword evidence="6" id="KW-0472">Membrane</keyword>
<dbReference type="NCBIfam" id="NF045974">
    <property type="entry name" value="conju_CD1108"/>
    <property type="match status" value="1"/>
</dbReference>
<evidence type="ECO:0000256" key="6">
    <source>
        <dbReference type="SAM" id="Phobius"/>
    </source>
</evidence>
<feature type="compositionally biased region" description="Basic and acidic residues" evidence="5">
    <location>
        <begin position="141"/>
        <end position="156"/>
    </location>
</feature>
<protein>
    <submittedName>
        <fullName evidence="8">NlpC/P60 family protein</fullName>
    </submittedName>
</protein>
<sequence>MLEQKWKAKEKKVHRMTRDGLSEENLATGESRKVGKEESEVLLKRSNPEQSFLIEKDKAGKKPKRHPQPGIEKTEEGSPPEEQEAANSPPKEQNRHGEYRHGSRSSAFSHDHETAMEVWERKARHRKQYQNQRRVKPGKLQFDRMEADGSLKKENPGESSKTPQDEGKRLQHSRKKAEKSIEKLEHAKKRQVQKRSIQMRQVKTEEPQTAKHKLYFEESPAAAKPDGVINRTGIRLGNRAADVFHGKIQEEEQENSALEAAHQGERSAEFFLRVHSNRSYWKQRKQQRAVNRMERQVYRTTTRYQYQEYVEEHPEIRHKLLQKALQKQRIKREYQKAYRAGKAAKEIKNQSVRTADVAAKVARKIQEIFRKNASLFLGAGLLMALLLFIMAGVSSCSAMFANTTSTVIAASYLAEPEALEEAELYYTQMEAELQQEINRMEAEYPGMDEYRYNIGAIGHDPHTLMSYLTAKYGDFTFEEVKGELKTLFSLQYGIQVEEKTENRTETTTIQVGQSLGNVVTSGYCNCSICCGVWSGGPTASGAMPQANHTIAVDAANPFLPMGTKVVMNGVEYTVEDTGNFAQYGVQFDVYYDSHSAASAHGHQTWECYLAEGNQNSVDVTRTVTVDVLNVSVQARPLFSVISSRMDEEEKEIQKLVYSCKGNLQSYDTPIELNWYAYISTYYGYAVNSATGQTQLNRGVSINVREGTEVQSAMDGVVAAAGYSSTFGNYVVTQDEKGVQIKYAHLQNIAVSQGMAVTKDTVIGTTGSTGSVTGSQLYLELVLDGEYYNPVFYISTGEGGIYGGGASYDDETVQRLFEEAEKYLGMPYVWGGSSPATSFDCSGFVSYVFTNSGVCNMGRLTAQGIYNICTPVAPEEARPGDIIFFTGTYNAGEPVTHVGIYAGAGQMIHCGDPIQYTSITSAYWQSHFYGFGRPN</sequence>